<name>A0A7C4JR30_9BACT</name>
<proteinExistence type="inferred from homology"/>
<dbReference type="InterPro" id="IPR009000">
    <property type="entry name" value="Transl_B-barrel_sf"/>
</dbReference>
<dbReference type="PANTHER" id="PTHR33692">
    <property type="entry name" value="RIBOSOME MATURATION FACTOR RIMM"/>
    <property type="match status" value="1"/>
</dbReference>
<keyword evidence="3 5" id="KW-0698">rRNA processing</keyword>
<dbReference type="GO" id="GO:0043022">
    <property type="term" value="F:ribosome binding"/>
    <property type="evidence" value="ECO:0007669"/>
    <property type="project" value="InterPro"/>
</dbReference>
<dbReference type="InterPro" id="IPR002676">
    <property type="entry name" value="RimM_N"/>
</dbReference>
<evidence type="ECO:0000256" key="3">
    <source>
        <dbReference type="ARBA" id="ARBA00022552"/>
    </source>
</evidence>
<dbReference type="HAMAP" id="MF_00014">
    <property type="entry name" value="Ribosome_mat_RimM"/>
    <property type="match status" value="1"/>
</dbReference>
<dbReference type="InterPro" id="IPR036976">
    <property type="entry name" value="RimM_N_sf"/>
</dbReference>
<dbReference type="Gene3D" id="2.30.30.240">
    <property type="entry name" value="PRC-barrel domain"/>
    <property type="match status" value="1"/>
</dbReference>
<dbReference type="AlphaFoldDB" id="A0A7C4JR30"/>
<dbReference type="Pfam" id="PF24986">
    <property type="entry name" value="PRC_RimM"/>
    <property type="match status" value="1"/>
</dbReference>
<comment type="subcellular location">
    <subcellularLocation>
        <location evidence="5">Cytoplasm</location>
    </subcellularLocation>
</comment>
<dbReference type="InterPro" id="IPR056792">
    <property type="entry name" value="PRC_RimM"/>
</dbReference>
<protein>
    <recommendedName>
        <fullName evidence="5">Ribosome maturation factor RimM</fullName>
    </recommendedName>
</protein>
<evidence type="ECO:0000259" key="6">
    <source>
        <dbReference type="Pfam" id="PF01782"/>
    </source>
</evidence>
<evidence type="ECO:0000256" key="4">
    <source>
        <dbReference type="ARBA" id="ARBA00023186"/>
    </source>
</evidence>
<comment type="subunit">
    <text evidence="5">Binds ribosomal protein uS19.</text>
</comment>
<dbReference type="SUPFAM" id="SSF50346">
    <property type="entry name" value="PRC-barrel domain"/>
    <property type="match status" value="1"/>
</dbReference>
<sequence>MVLIPVAKVLTTHGLKGELKISPLLSHSEIFFKIKKFYLHKNKESPLEIEKIRKGPGYNIYLVKFKNVDFEEAQTLIKKILYIDPEELPALEDDEFYYYQIIDFEVKDINNFSWGKVKEIMPMGEYELILVKNEKGEEFYIPLVEEYVEEVDFNSKIIRVKDIKDLVESQKI</sequence>
<feature type="domain" description="Ribosome maturation factor RimM PRC barrel" evidence="7">
    <location>
        <begin position="100"/>
        <end position="162"/>
    </location>
</feature>
<dbReference type="InterPro" id="IPR011961">
    <property type="entry name" value="RimM"/>
</dbReference>
<dbReference type="NCBIfam" id="TIGR02273">
    <property type="entry name" value="16S_RimM"/>
    <property type="match status" value="1"/>
</dbReference>
<accession>A0A7C4JR30</accession>
<evidence type="ECO:0000256" key="5">
    <source>
        <dbReference type="HAMAP-Rule" id="MF_00014"/>
    </source>
</evidence>
<comment type="caution">
    <text evidence="8">The sequence shown here is derived from an EMBL/GenBank/DDBJ whole genome shotgun (WGS) entry which is preliminary data.</text>
</comment>
<keyword evidence="4 5" id="KW-0143">Chaperone</keyword>
<dbReference type="InterPro" id="IPR011033">
    <property type="entry name" value="PRC_barrel-like_sf"/>
</dbReference>
<evidence type="ECO:0000256" key="1">
    <source>
        <dbReference type="ARBA" id="ARBA00022490"/>
    </source>
</evidence>
<dbReference type="EMBL" id="DSZN01000096">
    <property type="protein sequence ID" value="HGQ85859.1"/>
    <property type="molecule type" value="Genomic_DNA"/>
</dbReference>
<dbReference type="SUPFAM" id="SSF50447">
    <property type="entry name" value="Translation proteins"/>
    <property type="match status" value="1"/>
</dbReference>
<dbReference type="GO" id="GO:0042274">
    <property type="term" value="P:ribosomal small subunit biogenesis"/>
    <property type="evidence" value="ECO:0007669"/>
    <property type="project" value="UniProtKB-UniRule"/>
</dbReference>
<organism evidence="8">
    <name type="scientific">Thermodesulfobacterium geofontis</name>
    <dbReference type="NCBI Taxonomy" id="1295609"/>
    <lineage>
        <taxon>Bacteria</taxon>
        <taxon>Pseudomonadati</taxon>
        <taxon>Thermodesulfobacteriota</taxon>
        <taxon>Thermodesulfobacteria</taxon>
        <taxon>Thermodesulfobacteriales</taxon>
        <taxon>Thermodesulfobacteriaceae</taxon>
        <taxon>Thermodesulfobacterium</taxon>
    </lineage>
</organism>
<comment type="similarity">
    <text evidence="5">Belongs to the RimM family.</text>
</comment>
<dbReference type="GO" id="GO:0005737">
    <property type="term" value="C:cytoplasm"/>
    <property type="evidence" value="ECO:0007669"/>
    <property type="project" value="UniProtKB-SubCell"/>
</dbReference>
<evidence type="ECO:0000256" key="2">
    <source>
        <dbReference type="ARBA" id="ARBA00022517"/>
    </source>
</evidence>
<reference evidence="8" key="1">
    <citation type="journal article" date="2020" name="mSystems">
        <title>Genome- and Community-Level Interaction Insights into Carbon Utilization and Element Cycling Functions of Hydrothermarchaeota in Hydrothermal Sediment.</title>
        <authorList>
            <person name="Zhou Z."/>
            <person name="Liu Y."/>
            <person name="Xu W."/>
            <person name="Pan J."/>
            <person name="Luo Z.H."/>
            <person name="Li M."/>
        </authorList>
    </citation>
    <scope>NUCLEOTIDE SEQUENCE [LARGE SCALE GENOMIC DNA]</scope>
    <source>
        <strain evidence="8">SpSt-6</strain>
    </source>
</reference>
<keyword evidence="1 5" id="KW-0963">Cytoplasm</keyword>
<comment type="function">
    <text evidence="5">An accessory protein needed during the final step in the assembly of 30S ribosomal subunit, possibly for assembly of the head region. Essential for efficient processing of 16S rRNA. May be needed both before and after RbfA during the maturation of 16S rRNA. It has affinity for free ribosomal 30S subunits but not for 70S ribosomes.</text>
</comment>
<dbReference type="Pfam" id="PF01782">
    <property type="entry name" value="RimM"/>
    <property type="match status" value="1"/>
</dbReference>
<dbReference type="PANTHER" id="PTHR33692:SF1">
    <property type="entry name" value="RIBOSOME MATURATION FACTOR RIMM"/>
    <property type="match status" value="1"/>
</dbReference>
<comment type="domain">
    <text evidence="5">The PRC barrel domain binds ribosomal protein uS19.</text>
</comment>
<evidence type="ECO:0000313" key="8">
    <source>
        <dbReference type="EMBL" id="HGQ85859.1"/>
    </source>
</evidence>
<dbReference type="GO" id="GO:0006364">
    <property type="term" value="P:rRNA processing"/>
    <property type="evidence" value="ECO:0007669"/>
    <property type="project" value="UniProtKB-UniRule"/>
</dbReference>
<dbReference type="GO" id="GO:0005840">
    <property type="term" value="C:ribosome"/>
    <property type="evidence" value="ECO:0007669"/>
    <property type="project" value="InterPro"/>
</dbReference>
<dbReference type="Gene3D" id="2.40.30.60">
    <property type="entry name" value="RimM"/>
    <property type="match status" value="1"/>
</dbReference>
<gene>
    <name evidence="5 8" type="primary">rimM</name>
    <name evidence="8" type="ORF">ENT66_05975</name>
</gene>
<feature type="domain" description="RimM N-terminal" evidence="6">
    <location>
        <begin position="6"/>
        <end position="86"/>
    </location>
</feature>
<evidence type="ECO:0000259" key="7">
    <source>
        <dbReference type="Pfam" id="PF24986"/>
    </source>
</evidence>
<keyword evidence="2 5" id="KW-0690">Ribosome biogenesis</keyword>